<dbReference type="EMBL" id="FR872582">
    <property type="protein sequence ID" value="CCB89897.1"/>
    <property type="molecule type" value="Genomic_DNA"/>
</dbReference>
<reference key="1">
    <citation type="journal article" date="2011" name="Mol. Biol. Evol.">
        <title>Unity in variety -- the pan-genome of the Chlamydiae.</title>
        <authorList>
            <person name="Collingro A."/>
            <person name="Tischler P."/>
            <person name="Weinmaier T."/>
            <person name="Penz T."/>
            <person name="Heinz E."/>
            <person name="Brunham R.C."/>
            <person name="Read T.D."/>
            <person name="Bavoil P.M."/>
            <person name="Sachse K."/>
            <person name="Kahane S."/>
            <person name="Friedman M.G."/>
            <person name="Rattei T."/>
            <person name="Myers G.S.A."/>
            <person name="Horn M."/>
        </authorList>
    </citation>
    <scope>NUCLEOTIDE SEQUENCE</scope>
    <source>
        <strain>Z</strain>
    </source>
</reference>
<dbReference type="HOGENOM" id="CLU_3140703_0_0_0"/>
<sequence length="49" mass="5671">MNSEFLPFFSGFFSHSSLLFCLENSSSRAKNTENLRELSLLRLSKKTRV</sequence>
<dbReference type="AlphaFoldDB" id="F8L3N8"/>
<accession>F8L3N8</accession>
<keyword evidence="2" id="KW-1185">Reference proteome</keyword>
<evidence type="ECO:0000313" key="1">
    <source>
        <dbReference type="EMBL" id="CCB89897.1"/>
    </source>
</evidence>
<evidence type="ECO:0000313" key="2">
    <source>
        <dbReference type="Proteomes" id="UP000000496"/>
    </source>
</evidence>
<name>F8L3N8_SIMNZ</name>
<dbReference type="Proteomes" id="UP000000496">
    <property type="component" value="Chromosome gsn.131"/>
</dbReference>
<gene>
    <name evidence="1" type="ordered locus">SNE_A20200</name>
</gene>
<proteinExistence type="predicted"/>
<dbReference type="KEGG" id="sng:SNE_A20200"/>
<protein>
    <submittedName>
        <fullName evidence="1">Uncharacterized protein</fullName>
    </submittedName>
</protein>
<organism evidence="1 2">
    <name type="scientific">Simkania negevensis (strain ATCC VR-1471 / DSM 27360 / Z)</name>
    <dbReference type="NCBI Taxonomy" id="331113"/>
    <lineage>
        <taxon>Bacteria</taxon>
        <taxon>Pseudomonadati</taxon>
        <taxon>Chlamydiota</taxon>
        <taxon>Chlamydiia</taxon>
        <taxon>Parachlamydiales</taxon>
        <taxon>Simkaniaceae</taxon>
        <taxon>Simkania</taxon>
    </lineage>
</organism>
<reference evidence="1 2" key="2">
    <citation type="journal article" date="2011" name="Mol. Biol. Evol.">
        <title>Unity in variety--the pan-genome of the Chlamydiae.</title>
        <authorList>
            <person name="Collingro A."/>
            <person name="Tischler P."/>
            <person name="Weinmaier T."/>
            <person name="Penz T."/>
            <person name="Heinz E."/>
            <person name="Brunham R.C."/>
            <person name="Read T.D."/>
            <person name="Bavoil P.M."/>
            <person name="Sachse K."/>
            <person name="Kahane S."/>
            <person name="Friedman M.G."/>
            <person name="Rattei T."/>
            <person name="Myers G.S."/>
            <person name="Horn M."/>
        </authorList>
    </citation>
    <scope>NUCLEOTIDE SEQUENCE [LARGE SCALE GENOMIC DNA]</scope>
    <source>
        <strain evidence="2">ATCC VR-1471 / Z</strain>
    </source>
</reference>